<feature type="compositionally biased region" description="Gly residues" evidence="3">
    <location>
        <begin position="19"/>
        <end position="30"/>
    </location>
</feature>
<dbReference type="InterPro" id="IPR006047">
    <property type="entry name" value="GH13_cat_dom"/>
</dbReference>
<dbReference type="PANTHER" id="PTHR10357:SF179">
    <property type="entry name" value="NEUTRAL AND BASIC AMINO ACID TRANSPORT PROTEIN RBAT"/>
    <property type="match status" value="1"/>
</dbReference>
<evidence type="ECO:0000313" key="6">
    <source>
        <dbReference type="Proteomes" id="UP000028058"/>
    </source>
</evidence>
<feature type="domain" description="Glycosyl hydrolase family 13 catalytic" evidence="4">
    <location>
        <begin position="43"/>
        <end position="428"/>
    </location>
</feature>
<protein>
    <submittedName>
        <fullName evidence="5">Glycoside hydrolase family 13 protein</fullName>
    </submittedName>
</protein>
<evidence type="ECO:0000256" key="3">
    <source>
        <dbReference type="SAM" id="MobiDB-lite"/>
    </source>
</evidence>
<dbReference type="InterPro" id="IPR017853">
    <property type="entry name" value="GH"/>
</dbReference>
<feature type="region of interest" description="Disordered" evidence="3">
    <location>
        <begin position="1"/>
        <end position="31"/>
    </location>
</feature>
<evidence type="ECO:0000313" key="5">
    <source>
        <dbReference type="EMBL" id="RKM99058.1"/>
    </source>
</evidence>
<proteinExistence type="inferred from homology"/>
<feature type="compositionally biased region" description="Low complexity" evidence="3">
    <location>
        <begin position="554"/>
        <end position="565"/>
    </location>
</feature>
<keyword evidence="6" id="KW-1185">Reference proteome</keyword>
<dbReference type="CDD" id="cd11332">
    <property type="entry name" value="AmyAc_OligoGlu_TS"/>
    <property type="match status" value="1"/>
</dbReference>
<dbReference type="SMART" id="SM00642">
    <property type="entry name" value="Aamy"/>
    <property type="match status" value="1"/>
</dbReference>
<keyword evidence="2" id="KW-0325">Glycoprotein</keyword>
<dbReference type="AlphaFoldDB" id="A0A3M8FE22"/>
<comment type="similarity">
    <text evidence="1">Belongs to the glycosyl hydrolase 13 family.</text>
</comment>
<accession>A0A3M8FE22</accession>
<name>A0A3M8FE22_9ACTN</name>
<dbReference type="Pfam" id="PF00128">
    <property type="entry name" value="Alpha-amylase"/>
    <property type="match status" value="1"/>
</dbReference>
<dbReference type="InterPro" id="IPR045857">
    <property type="entry name" value="O16G_dom_2"/>
</dbReference>
<evidence type="ECO:0000256" key="2">
    <source>
        <dbReference type="ARBA" id="ARBA00023180"/>
    </source>
</evidence>
<reference evidence="5 6" key="1">
    <citation type="journal article" date="2014" name="Genome Announc.">
        <title>Draft Genome Sequence of Streptomyces fradiae ATCC 19609, a Strain Highly Sensitive to Antibiotics.</title>
        <authorList>
            <person name="Bekker O.B."/>
            <person name="Klimina K.M."/>
            <person name="Vatlin A.A."/>
            <person name="Zakharevich N.V."/>
            <person name="Kasianov A.S."/>
            <person name="Danilenko V.N."/>
        </authorList>
    </citation>
    <scope>NUCLEOTIDE SEQUENCE [LARGE SCALE GENOMIC DNA]</scope>
    <source>
        <strain evidence="5 6">ATCC 19609</strain>
    </source>
</reference>
<comment type="caution">
    <text evidence="5">The sequence shown here is derived from an EMBL/GenBank/DDBJ whole genome shotgun (WGS) entry which is preliminary data.</text>
</comment>
<evidence type="ECO:0000256" key="1">
    <source>
        <dbReference type="ARBA" id="ARBA00008061"/>
    </source>
</evidence>
<gene>
    <name evidence="5" type="ORF">SFRA_002285</name>
</gene>
<organism evidence="5 6">
    <name type="scientific">Streptomyces xinghaiensis</name>
    <dbReference type="NCBI Taxonomy" id="1038928"/>
    <lineage>
        <taxon>Bacteria</taxon>
        <taxon>Bacillati</taxon>
        <taxon>Actinomycetota</taxon>
        <taxon>Actinomycetes</taxon>
        <taxon>Kitasatosporales</taxon>
        <taxon>Streptomycetaceae</taxon>
        <taxon>Streptomyces</taxon>
    </lineage>
</organism>
<dbReference type="RefSeq" id="WP_043462102.1">
    <property type="nucleotide sequence ID" value="NZ_CP134822.1"/>
</dbReference>
<dbReference type="Proteomes" id="UP000028058">
    <property type="component" value="Unassembled WGS sequence"/>
</dbReference>
<dbReference type="GO" id="GO:0009313">
    <property type="term" value="P:oligosaccharide catabolic process"/>
    <property type="evidence" value="ECO:0007669"/>
    <property type="project" value="TreeGrafter"/>
</dbReference>
<dbReference type="GO" id="GO:0004556">
    <property type="term" value="F:alpha-amylase activity"/>
    <property type="evidence" value="ECO:0007669"/>
    <property type="project" value="TreeGrafter"/>
</dbReference>
<dbReference type="EMBL" id="JNAD02000001">
    <property type="protein sequence ID" value="RKM99058.1"/>
    <property type="molecule type" value="Genomic_DNA"/>
</dbReference>
<dbReference type="SUPFAM" id="SSF51445">
    <property type="entry name" value="(Trans)glycosidases"/>
    <property type="match status" value="1"/>
</dbReference>
<feature type="region of interest" description="Disordered" evidence="3">
    <location>
        <begin position="548"/>
        <end position="571"/>
    </location>
</feature>
<dbReference type="Gene3D" id="3.90.400.10">
    <property type="entry name" value="Oligo-1,6-glucosidase, Domain 2"/>
    <property type="match status" value="1"/>
</dbReference>
<dbReference type="FunFam" id="3.90.400.10:FF:000001">
    <property type="entry name" value="Maltase A3, isoform A"/>
    <property type="match status" value="1"/>
</dbReference>
<sequence length="585" mass="63922">MTQELTPALHDRPAPAPGAGPGDAPRGGSGTAAHWWRDAVIYQIYVRSFADGNGDGVGDLRGARERLPHLARLGVDAVWLTPFYLSPQADGGYDVTDYRTVDPLFGDLDDARELIRAAHGLGIRVIMDIVPNHTSDRHAWFRQALSEGPGSPARDRYWFRPGRGTDGELPPNDWESVFGGPAWTRTTDPDGSPGDWYLHLFAPEQPDLNWEHPEVRREFDAVLRFWLDLGVDGFRVDVAHGLVKAEGLPDIGHGQQASLIGTQKLPFFDQDGVHEIHRHWRRLLDSYEGERIGVAEAWAPDSERLALYVRPDEMHQAFNFHFLRSGWEAAEMRAVIDTSLAATASVGAPTTWVLSNHDVVRHTTRYADGDPERGLRRARAAALLTLALPGSVYVYQGEELGLPEVTDLPDEVRQDPSFLRADGQDGFRDGCRVPIPWSGTEAPYGFGPEPGGPSWLPQPGDWAGYSVEAQTGDPTSTLELYRAAIALRREHPALGAGDTVEWLDAPEGVLAFRRTPGTAPAPSAGEGEDGARGPVVCVLNTLDRPVTLPRPGRPLLSSAPMAAPAPREDGGTVRIPAESCAWWAI</sequence>
<keyword evidence="5" id="KW-0378">Hydrolase</keyword>
<dbReference type="Gene3D" id="3.20.20.80">
    <property type="entry name" value="Glycosidases"/>
    <property type="match status" value="1"/>
</dbReference>
<evidence type="ECO:0000259" key="4">
    <source>
        <dbReference type="SMART" id="SM00642"/>
    </source>
</evidence>
<dbReference type="PANTHER" id="PTHR10357">
    <property type="entry name" value="ALPHA-AMYLASE FAMILY MEMBER"/>
    <property type="match status" value="1"/>
</dbReference>
<dbReference type="OrthoDB" id="9043248at2"/>